<gene>
    <name evidence="2" type="ORF">LZ496_10190</name>
</gene>
<proteinExistence type="predicted"/>
<accession>A0ABT0RW21</accession>
<comment type="caution">
    <text evidence="2">The sequence shown here is derived from an EMBL/GenBank/DDBJ whole genome shotgun (WGS) entry which is preliminary data.</text>
</comment>
<protein>
    <submittedName>
        <fullName evidence="2">DUF4145 domain-containing protein</fullName>
    </submittedName>
</protein>
<keyword evidence="3" id="KW-1185">Reference proteome</keyword>
<organism evidence="2 3">
    <name type="scientific">Sphingomonas caseinilyticus</name>
    <dbReference type="NCBI Taxonomy" id="2908205"/>
    <lineage>
        <taxon>Bacteria</taxon>
        <taxon>Pseudomonadati</taxon>
        <taxon>Pseudomonadota</taxon>
        <taxon>Alphaproteobacteria</taxon>
        <taxon>Sphingomonadales</taxon>
        <taxon>Sphingomonadaceae</taxon>
        <taxon>Sphingomonas</taxon>
    </lineage>
</organism>
<reference evidence="2 3" key="1">
    <citation type="submission" date="2022-05" db="EMBL/GenBank/DDBJ databases">
        <authorList>
            <person name="Jo J.-H."/>
            <person name="Im W.-T."/>
        </authorList>
    </citation>
    <scope>NUCLEOTIDE SEQUENCE [LARGE SCALE GENOMIC DNA]</scope>
    <source>
        <strain evidence="2 3">NSE70-1</strain>
    </source>
</reference>
<dbReference type="InterPro" id="IPR025285">
    <property type="entry name" value="DUF4145"/>
</dbReference>
<sequence length="243" mass="26238">MSKFDLTAQSAFNAQRKEDGRPVGETAKFVCPHNDCRTYAVHHWGFVSGLRVDLGSAYGSRHLGEAPVVSMSRCEACGRESIYVGGEIVLPSESDAPPSAADMPTDLVEDYEEARAILPRSPRGSAALLRLVIQKLLPHLGASKKGIDQAIGELVASGKIKTPIQKALDTVRVIGNESVHPGEMNLKDDRETALALFRIINLIIETAITEPKRLEALYASLPKSKLEGIANRDTPRSSDGANP</sequence>
<evidence type="ECO:0000313" key="2">
    <source>
        <dbReference type="EMBL" id="MCL6699146.1"/>
    </source>
</evidence>
<name>A0ABT0RW21_9SPHN</name>
<feature type="domain" description="DUF4145" evidence="1">
    <location>
        <begin position="112"/>
        <end position="197"/>
    </location>
</feature>
<dbReference type="EMBL" id="JAMGBA010000002">
    <property type="protein sequence ID" value="MCL6699146.1"/>
    <property type="molecule type" value="Genomic_DNA"/>
</dbReference>
<dbReference type="Pfam" id="PF13643">
    <property type="entry name" value="DUF4145"/>
    <property type="match status" value="1"/>
</dbReference>
<evidence type="ECO:0000313" key="3">
    <source>
        <dbReference type="Proteomes" id="UP001203410"/>
    </source>
</evidence>
<dbReference type="RefSeq" id="WP_249904542.1">
    <property type="nucleotide sequence ID" value="NZ_JAMGBA010000002.1"/>
</dbReference>
<evidence type="ECO:0000259" key="1">
    <source>
        <dbReference type="Pfam" id="PF13643"/>
    </source>
</evidence>
<dbReference type="Proteomes" id="UP001203410">
    <property type="component" value="Unassembled WGS sequence"/>
</dbReference>